<sequence>MHASRLSVSVLTIVASCLIIASVGEAQIPRAPHPLEPTGDKGEAIWPAYESWSRNEDGTVTLVLGYMNRNDEALDIPVGADNSMGPGNPDKGQPTHFLPGRHIGVFSMRVPEAEAERRLTWTVQVNNQPTEIAFTTVPAYFASPLLDQSNGNTPPTLRLGSSGEELAGPIPEVAANYTTTVGEALTLLATASDNPLAGEVESRAGDADDDDDTPRRGRRRAPVSVTWKKFRGPGEVIFEAEGVDAGPELTHSFEELTGGETMTAVTFSEPGQYRLMVIANDSSITAGEGSTRQCCWTSARVDVTVGP</sequence>
<dbReference type="PROSITE" id="PS51257">
    <property type="entry name" value="PROKAR_LIPOPROTEIN"/>
    <property type="match status" value="1"/>
</dbReference>
<feature type="region of interest" description="Disordered" evidence="1">
    <location>
        <begin position="196"/>
        <end position="221"/>
    </location>
</feature>
<dbReference type="AlphaFoldDB" id="A0A382K6E5"/>
<dbReference type="EMBL" id="UINC01078620">
    <property type="protein sequence ID" value="SVC19868.1"/>
    <property type="molecule type" value="Genomic_DNA"/>
</dbReference>
<reference evidence="2" key="1">
    <citation type="submission" date="2018-05" db="EMBL/GenBank/DDBJ databases">
        <authorList>
            <person name="Lanie J.A."/>
            <person name="Ng W.-L."/>
            <person name="Kazmierczak K.M."/>
            <person name="Andrzejewski T.M."/>
            <person name="Davidsen T.M."/>
            <person name="Wayne K.J."/>
            <person name="Tettelin H."/>
            <person name="Glass J.I."/>
            <person name="Rusch D."/>
            <person name="Podicherti R."/>
            <person name="Tsui H.-C.T."/>
            <person name="Winkler M.E."/>
        </authorList>
    </citation>
    <scope>NUCLEOTIDE SEQUENCE</scope>
</reference>
<protein>
    <recommendedName>
        <fullName evidence="3">PKD domain-containing protein</fullName>
    </recommendedName>
</protein>
<accession>A0A382K6E5</accession>
<evidence type="ECO:0000313" key="2">
    <source>
        <dbReference type="EMBL" id="SVC19868.1"/>
    </source>
</evidence>
<proteinExistence type="predicted"/>
<evidence type="ECO:0000256" key="1">
    <source>
        <dbReference type="SAM" id="MobiDB-lite"/>
    </source>
</evidence>
<name>A0A382K6E5_9ZZZZ</name>
<evidence type="ECO:0008006" key="3">
    <source>
        <dbReference type="Google" id="ProtNLM"/>
    </source>
</evidence>
<organism evidence="2">
    <name type="scientific">marine metagenome</name>
    <dbReference type="NCBI Taxonomy" id="408172"/>
    <lineage>
        <taxon>unclassified sequences</taxon>
        <taxon>metagenomes</taxon>
        <taxon>ecological metagenomes</taxon>
    </lineage>
</organism>
<gene>
    <name evidence="2" type="ORF">METZ01_LOCUS272722</name>
</gene>